<evidence type="ECO:0000313" key="7">
    <source>
        <dbReference type="Proteomes" id="UP000000328"/>
    </source>
</evidence>
<dbReference type="Gene3D" id="1.10.10.60">
    <property type="entry name" value="Homeodomain-like"/>
    <property type="match status" value="1"/>
</dbReference>
<evidence type="ECO:0000259" key="5">
    <source>
        <dbReference type="PROSITE" id="PS50977"/>
    </source>
</evidence>
<dbReference type="InterPro" id="IPR009057">
    <property type="entry name" value="Homeodomain-like_sf"/>
</dbReference>
<protein>
    <submittedName>
        <fullName evidence="6">TetR family transcriptional regulator</fullName>
    </submittedName>
</protein>
<sequence>MMVSVNAPNRESLRSRRRRETEREIHLAALHLARAHGFDKVTVEMISAEAGVSPRTFFNYFPNKDAAIVQGPAELSEELAAEFVSAGPAPAKQVLTELTRLLTRDFSEHPPQREEVHAAFELAREHPQVLAVLLARFDAFAVHIADLVGRRLGEEAGDEVPALMAAIALAAVRQGLDRWARASDDGSPVPYVERSMDLLRTLLAP</sequence>
<keyword evidence="3" id="KW-0804">Transcription</keyword>
<dbReference type="PANTHER" id="PTHR30055:SF238">
    <property type="entry name" value="MYCOFACTOCIN BIOSYNTHESIS TRANSCRIPTIONAL REGULATOR MFTR-RELATED"/>
    <property type="match status" value="1"/>
</dbReference>
<dbReference type="PANTHER" id="PTHR30055">
    <property type="entry name" value="HTH-TYPE TRANSCRIPTIONAL REGULATOR RUTR"/>
    <property type="match status" value="1"/>
</dbReference>
<dbReference type="PATRIC" id="fig|749927.5.peg.5886"/>
<feature type="DNA-binding region" description="H-T-H motif" evidence="4">
    <location>
        <begin position="42"/>
        <end position="61"/>
    </location>
</feature>
<evidence type="ECO:0000256" key="3">
    <source>
        <dbReference type="ARBA" id="ARBA00023163"/>
    </source>
</evidence>
<dbReference type="AlphaFoldDB" id="A0A0H3DAX2"/>
<dbReference type="Proteomes" id="UP000000328">
    <property type="component" value="Chromosome"/>
</dbReference>
<dbReference type="OrthoDB" id="5242485at2"/>
<evidence type="ECO:0000256" key="4">
    <source>
        <dbReference type="PROSITE-ProRule" id="PRU00335"/>
    </source>
</evidence>
<dbReference type="GO" id="GO:0003700">
    <property type="term" value="F:DNA-binding transcription factor activity"/>
    <property type="evidence" value="ECO:0007669"/>
    <property type="project" value="TreeGrafter"/>
</dbReference>
<keyword evidence="2 4" id="KW-0238">DNA-binding</keyword>
<dbReference type="HOGENOM" id="CLU_069356_2_3_11"/>
<organism evidence="6 7">
    <name type="scientific">Amycolatopsis mediterranei (strain U-32)</name>
    <dbReference type="NCBI Taxonomy" id="749927"/>
    <lineage>
        <taxon>Bacteria</taxon>
        <taxon>Bacillati</taxon>
        <taxon>Actinomycetota</taxon>
        <taxon>Actinomycetes</taxon>
        <taxon>Pseudonocardiales</taxon>
        <taxon>Pseudonocardiaceae</taxon>
        <taxon>Amycolatopsis</taxon>
    </lineage>
</organism>
<evidence type="ECO:0000256" key="1">
    <source>
        <dbReference type="ARBA" id="ARBA00023015"/>
    </source>
</evidence>
<dbReference type="KEGG" id="amd:AMED_5670"/>
<name>A0A0H3DAX2_AMYMU</name>
<dbReference type="InterPro" id="IPR041347">
    <property type="entry name" value="MftR_C"/>
</dbReference>
<dbReference type="Pfam" id="PF17754">
    <property type="entry name" value="TetR_C_14"/>
    <property type="match status" value="1"/>
</dbReference>
<evidence type="ECO:0000313" key="6">
    <source>
        <dbReference type="EMBL" id="ADJ47422.1"/>
    </source>
</evidence>
<dbReference type="SUPFAM" id="SSF46689">
    <property type="entry name" value="Homeodomain-like"/>
    <property type="match status" value="1"/>
</dbReference>
<dbReference type="InterPro" id="IPR023772">
    <property type="entry name" value="DNA-bd_HTH_TetR-type_CS"/>
</dbReference>
<dbReference type="Gene3D" id="1.10.357.10">
    <property type="entry name" value="Tetracycline Repressor, domain 2"/>
    <property type="match status" value="1"/>
</dbReference>
<gene>
    <name evidence="6" type="ordered locus">AMED_5670</name>
</gene>
<dbReference type="InterPro" id="IPR001647">
    <property type="entry name" value="HTH_TetR"/>
</dbReference>
<dbReference type="eggNOG" id="COG1309">
    <property type="taxonomic scope" value="Bacteria"/>
</dbReference>
<dbReference type="InterPro" id="IPR050109">
    <property type="entry name" value="HTH-type_TetR-like_transc_reg"/>
</dbReference>
<dbReference type="PROSITE" id="PS50977">
    <property type="entry name" value="HTH_TETR_2"/>
    <property type="match status" value="1"/>
</dbReference>
<evidence type="ECO:0000256" key="2">
    <source>
        <dbReference type="ARBA" id="ARBA00023125"/>
    </source>
</evidence>
<dbReference type="EMBL" id="CP002000">
    <property type="protein sequence ID" value="ADJ47422.1"/>
    <property type="molecule type" value="Genomic_DNA"/>
</dbReference>
<reference evidence="6 7" key="1">
    <citation type="journal article" date="2010" name="Cell Res.">
        <title>Complete genome sequence of the rifamycin SV-producing Amycolatopsis mediterranei U32 revealed its genetic characteristics in phylogeny and metabolism.</title>
        <authorList>
            <person name="Zhao W."/>
            <person name="Zhong Y."/>
            <person name="Yuan H."/>
            <person name="Wang J."/>
            <person name="Zheng H."/>
            <person name="Wang Y."/>
            <person name="Cen X."/>
            <person name="Xu F."/>
            <person name="Bai J."/>
            <person name="Han X."/>
            <person name="Lu G."/>
            <person name="Zhu Y."/>
            <person name="Shao Z."/>
            <person name="Yan H."/>
            <person name="Li C."/>
            <person name="Peng N."/>
            <person name="Zhang Z."/>
            <person name="Zhang Y."/>
            <person name="Lin W."/>
            <person name="Fan Y."/>
            <person name="Qin Z."/>
            <person name="Hu Y."/>
            <person name="Zhu B."/>
            <person name="Wang S."/>
            <person name="Ding X."/>
            <person name="Zhao G.P."/>
        </authorList>
    </citation>
    <scope>NUCLEOTIDE SEQUENCE [LARGE SCALE GENOMIC DNA]</scope>
    <source>
        <strain evidence="7">U-32</strain>
    </source>
</reference>
<dbReference type="GO" id="GO:0000976">
    <property type="term" value="F:transcription cis-regulatory region binding"/>
    <property type="evidence" value="ECO:0007669"/>
    <property type="project" value="TreeGrafter"/>
</dbReference>
<proteinExistence type="predicted"/>
<dbReference type="PROSITE" id="PS01081">
    <property type="entry name" value="HTH_TETR_1"/>
    <property type="match status" value="1"/>
</dbReference>
<feature type="domain" description="HTH tetR-type" evidence="5">
    <location>
        <begin position="19"/>
        <end position="79"/>
    </location>
</feature>
<keyword evidence="1" id="KW-0805">Transcription regulation</keyword>
<dbReference type="Pfam" id="PF00440">
    <property type="entry name" value="TetR_N"/>
    <property type="match status" value="1"/>
</dbReference>
<accession>A0A0H3DAX2</accession>